<dbReference type="InterPro" id="IPR021542">
    <property type="entry name" value="Tn7_TnsC"/>
</dbReference>
<dbReference type="InterPro" id="IPR003593">
    <property type="entry name" value="AAA+_ATPase"/>
</dbReference>
<dbReference type="SMART" id="SM00382">
    <property type="entry name" value="AAA"/>
    <property type="match status" value="1"/>
</dbReference>
<dbReference type="EMBL" id="CAAJGR010000079">
    <property type="protein sequence ID" value="VHN99746.1"/>
    <property type="molecule type" value="Genomic_DNA"/>
</dbReference>
<dbReference type="CDD" id="cd00009">
    <property type="entry name" value="AAA"/>
    <property type="match status" value="1"/>
</dbReference>
<dbReference type="InterPro" id="IPR027417">
    <property type="entry name" value="P-loop_NTPase"/>
</dbReference>
<evidence type="ECO:0000259" key="2">
    <source>
        <dbReference type="SMART" id="SM00382"/>
    </source>
</evidence>
<reference evidence="3" key="1">
    <citation type="submission" date="2019-04" db="EMBL/GenBank/DDBJ databases">
        <authorList>
            <person name="Brambilla D."/>
        </authorList>
    </citation>
    <scope>NUCLEOTIDE SEQUENCE</scope>
    <source>
        <strain evidence="3">BAL1</strain>
    </source>
</reference>
<dbReference type="Gene3D" id="6.10.20.30">
    <property type="match status" value="1"/>
</dbReference>
<gene>
    <name evidence="3" type="ORF">BAL341_024</name>
</gene>
<name>A0A486XIK2_9GAMM</name>
<evidence type="ECO:0000256" key="1">
    <source>
        <dbReference type="SAM" id="MobiDB-lite"/>
    </source>
</evidence>
<dbReference type="Pfam" id="PF13401">
    <property type="entry name" value="AAA_22"/>
    <property type="match status" value="1"/>
</dbReference>
<dbReference type="Gene3D" id="3.40.50.300">
    <property type="entry name" value="P-loop containing nucleotide triphosphate hydrolases"/>
    <property type="match status" value="1"/>
</dbReference>
<organism evidence="3">
    <name type="scientific">Rheinheimera sp. BAL341</name>
    <dbReference type="NCBI Taxonomy" id="1708203"/>
    <lineage>
        <taxon>Bacteria</taxon>
        <taxon>Pseudomonadati</taxon>
        <taxon>Pseudomonadota</taxon>
        <taxon>Gammaproteobacteria</taxon>
        <taxon>Chromatiales</taxon>
        <taxon>Chromatiaceae</taxon>
        <taxon>Rheinheimera</taxon>
    </lineage>
</organism>
<dbReference type="AlphaFoldDB" id="A0A486XIK2"/>
<feature type="region of interest" description="Disordered" evidence="1">
    <location>
        <begin position="487"/>
        <end position="511"/>
    </location>
</feature>
<protein>
    <submittedName>
        <fullName evidence="3">Transposon Tn7 transposition protein tnsC</fullName>
    </submittedName>
</protein>
<dbReference type="SUPFAM" id="SSF52540">
    <property type="entry name" value="P-loop containing nucleoside triphosphate hydrolases"/>
    <property type="match status" value="1"/>
</dbReference>
<evidence type="ECO:0000313" key="3">
    <source>
        <dbReference type="EMBL" id="VHN99746.1"/>
    </source>
</evidence>
<feature type="domain" description="AAA+ ATPase" evidence="2">
    <location>
        <begin position="128"/>
        <end position="290"/>
    </location>
</feature>
<dbReference type="Pfam" id="PF11426">
    <property type="entry name" value="Tn7_TnsC_Int"/>
    <property type="match status" value="1"/>
</dbReference>
<dbReference type="GO" id="GO:0016887">
    <property type="term" value="F:ATP hydrolysis activity"/>
    <property type="evidence" value="ECO:0007669"/>
    <property type="project" value="InterPro"/>
</dbReference>
<proteinExistence type="predicted"/>
<dbReference type="InterPro" id="IPR049945">
    <property type="entry name" value="AAA_22"/>
</dbReference>
<sequence length="554" mass="62126">MTASKISAIYRDTGVAAYAGNPFIEALPPLQESFDSAAALRSSMRFQSDDLQKTRVTRAHNICRISDEFFQPLGGHMLLSERVSLMIRGGYVGRNPKTGDLQRHLQNGYERVQTGDLTTFRFEEAKSTAQSMLLIGCSGSGKTTSLERILQTYPQVIYHSQLNLEQVVYLKVDCSHNGSLKEICLNFFRALDKALGANYEKRYGLKRRGIETMLALMAQIANTHALGLLVIDEIQHLSRSKSGGSQEMLNFFVTMVNTIGVPVMLIGTPKARDIFEADLRSARRGAGLGAIFWEPMAQGRPEQLNQEWVAFTNNLWKLQLLQNRDVLLTENIRAVWYDLSQGVMDIVVKLFVLAQLRALAIGKERITEGLLRQVYEDELIPVHPMLAALRSGIPEKIAQYSDLMVPEMDKRLIQLQQDIAAIKEKTTEEKALQQLATEDERRLYLLLKDVYDSNLLVPTVRKAFAENPQLTMVQLLPIVSNWMSSGANSNTSMKGKSSKNKEKSTVIKPNSWDELPSDDLRFIKSQCKNSTDVHTALNKQGMLLDLTSVLNLAG</sequence>
<accession>A0A486XIK2</accession>